<name>A0A938B2R5_UNCTE</name>
<evidence type="ECO:0000313" key="8">
    <source>
        <dbReference type="EMBL" id="MBM3224294.1"/>
    </source>
</evidence>
<dbReference type="NCBIfam" id="TIGR01145">
    <property type="entry name" value="ATP_synt_delta"/>
    <property type="match status" value="1"/>
</dbReference>
<organism evidence="8 9">
    <name type="scientific">Tectimicrobiota bacterium</name>
    <dbReference type="NCBI Taxonomy" id="2528274"/>
    <lineage>
        <taxon>Bacteria</taxon>
        <taxon>Pseudomonadati</taxon>
        <taxon>Nitrospinota/Tectimicrobiota group</taxon>
        <taxon>Candidatus Tectimicrobiota</taxon>
    </lineage>
</organism>
<evidence type="ECO:0000256" key="4">
    <source>
        <dbReference type="ARBA" id="ARBA00023065"/>
    </source>
</evidence>
<evidence type="ECO:0000256" key="7">
    <source>
        <dbReference type="HAMAP-Rule" id="MF_01416"/>
    </source>
</evidence>
<dbReference type="PANTHER" id="PTHR11910">
    <property type="entry name" value="ATP SYNTHASE DELTA CHAIN"/>
    <property type="match status" value="1"/>
</dbReference>
<sequence length="180" mass="19813">MRGGAAARRYAKALMDLARRDGLIAEIGSQLQQYLDLLHDNAALRQVLENPSIDVQVKTGIVMTILERTQPAPLLRNFLLLLVNKGRLPQLDAICLHYARMADDELGRVVARVTTASELDAQQRQMVIQKIAAATNKDVLLETQVDPAILGGLVVRVNNMILDGSIRNQLARMRKALIGG</sequence>
<evidence type="ECO:0000256" key="1">
    <source>
        <dbReference type="ARBA" id="ARBA00004370"/>
    </source>
</evidence>
<accession>A0A938B2R5</accession>
<comment type="function">
    <text evidence="7">This protein is part of the stalk that links CF(0) to CF(1). It either transmits conformational changes from CF(0) to CF(1) or is implicated in proton conduction.</text>
</comment>
<dbReference type="SUPFAM" id="SSF47928">
    <property type="entry name" value="N-terminal domain of the delta subunit of the F1F0-ATP synthase"/>
    <property type="match status" value="1"/>
</dbReference>
<evidence type="ECO:0000313" key="9">
    <source>
        <dbReference type="Proteomes" id="UP000712673"/>
    </source>
</evidence>
<dbReference type="GO" id="GO:0005886">
    <property type="term" value="C:plasma membrane"/>
    <property type="evidence" value="ECO:0007669"/>
    <property type="project" value="UniProtKB-SubCell"/>
</dbReference>
<comment type="caution">
    <text evidence="8">The sequence shown here is derived from an EMBL/GenBank/DDBJ whole genome shotgun (WGS) entry which is preliminary data.</text>
</comment>
<evidence type="ECO:0000256" key="5">
    <source>
        <dbReference type="ARBA" id="ARBA00023136"/>
    </source>
</evidence>
<evidence type="ECO:0000256" key="6">
    <source>
        <dbReference type="ARBA" id="ARBA00023310"/>
    </source>
</evidence>
<evidence type="ECO:0000256" key="2">
    <source>
        <dbReference type="ARBA" id="ARBA00022448"/>
    </source>
</evidence>
<keyword evidence="5 7" id="KW-0472">Membrane</keyword>
<dbReference type="InterPro" id="IPR026015">
    <property type="entry name" value="ATP_synth_OSCP/delta_N_sf"/>
</dbReference>
<reference evidence="8" key="1">
    <citation type="submission" date="2019-03" db="EMBL/GenBank/DDBJ databases">
        <title>Lake Tanganyika Metagenome-Assembled Genomes (MAGs).</title>
        <authorList>
            <person name="Tran P."/>
        </authorList>
    </citation>
    <scope>NUCLEOTIDE SEQUENCE</scope>
    <source>
        <strain evidence="8">K_DeepCast_65m_m2_066</strain>
    </source>
</reference>
<dbReference type="InterPro" id="IPR020781">
    <property type="entry name" value="ATPase_OSCP/d_CS"/>
</dbReference>
<comment type="function">
    <text evidence="7">F(1)F(0) ATP synthase produces ATP from ADP in the presence of a proton or sodium gradient. F-type ATPases consist of two structural domains, F(1) containing the extramembraneous catalytic core and F(0) containing the membrane proton channel, linked together by a central stalk and a peripheral stalk. During catalysis, ATP synthesis in the catalytic domain of F(1) is coupled via a rotary mechanism of the central stalk subunits to proton translocation.</text>
</comment>
<dbReference type="HAMAP" id="MF_01416">
    <property type="entry name" value="ATP_synth_delta_bact"/>
    <property type="match status" value="1"/>
</dbReference>
<keyword evidence="4 7" id="KW-0406">Ion transport</keyword>
<comment type="similarity">
    <text evidence="7">Belongs to the ATPase delta chain family.</text>
</comment>
<dbReference type="Proteomes" id="UP000712673">
    <property type="component" value="Unassembled WGS sequence"/>
</dbReference>
<dbReference type="PRINTS" id="PR00125">
    <property type="entry name" value="ATPASEDELTA"/>
</dbReference>
<dbReference type="InterPro" id="IPR000711">
    <property type="entry name" value="ATPase_OSCP/dsu"/>
</dbReference>
<dbReference type="AlphaFoldDB" id="A0A938B2R5"/>
<dbReference type="GO" id="GO:0046933">
    <property type="term" value="F:proton-transporting ATP synthase activity, rotational mechanism"/>
    <property type="evidence" value="ECO:0007669"/>
    <property type="project" value="UniProtKB-UniRule"/>
</dbReference>
<gene>
    <name evidence="7 8" type="primary">atpH</name>
    <name evidence="8" type="ORF">FJZ47_10875</name>
</gene>
<keyword evidence="7" id="KW-0139">CF(1)</keyword>
<dbReference type="Gene3D" id="1.10.520.20">
    <property type="entry name" value="N-terminal domain of the delta subunit of the F1F0-ATP synthase"/>
    <property type="match status" value="1"/>
</dbReference>
<dbReference type="GO" id="GO:0045259">
    <property type="term" value="C:proton-transporting ATP synthase complex"/>
    <property type="evidence" value="ECO:0007669"/>
    <property type="project" value="UniProtKB-KW"/>
</dbReference>
<dbReference type="Pfam" id="PF00213">
    <property type="entry name" value="OSCP"/>
    <property type="match status" value="1"/>
</dbReference>
<evidence type="ECO:0000256" key="3">
    <source>
        <dbReference type="ARBA" id="ARBA00022781"/>
    </source>
</evidence>
<protein>
    <recommendedName>
        <fullName evidence="7">ATP synthase subunit delta</fullName>
    </recommendedName>
    <alternativeName>
        <fullName evidence="7">ATP synthase F(1) sector subunit delta</fullName>
    </alternativeName>
    <alternativeName>
        <fullName evidence="7">F-type ATPase subunit delta</fullName>
        <shortName evidence="7">F-ATPase subunit delta</shortName>
    </alternativeName>
</protein>
<proteinExistence type="inferred from homology"/>
<dbReference type="PROSITE" id="PS00389">
    <property type="entry name" value="ATPASE_DELTA"/>
    <property type="match status" value="1"/>
</dbReference>
<keyword evidence="3 7" id="KW-0375">Hydrogen ion transport</keyword>
<keyword evidence="2 7" id="KW-0813">Transport</keyword>
<comment type="subcellular location">
    <subcellularLocation>
        <location evidence="7">Cell membrane</location>
        <topology evidence="7">Peripheral membrane protein</topology>
    </subcellularLocation>
    <subcellularLocation>
        <location evidence="1">Membrane</location>
    </subcellularLocation>
</comment>
<keyword evidence="7" id="KW-1003">Cell membrane</keyword>
<dbReference type="EMBL" id="VGLS01000293">
    <property type="protein sequence ID" value="MBM3224294.1"/>
    <property type="molecule type" value="Genomic_DNA"/>
</dbReference>
<keyword evidence="6 7" id="KW-0066">ATP synthesis</keyword>